<organism evidence="2 3">
    <name type="scientific">Chloracidobacterium sp. N</name>
    <dbReference type="NCBI Taxonomy" id="2821540"/>
    <lineage>
        <taxon>Bacteria</taxon>
        <taxon>Pseudomonadati</taxon>
        <taxon>Acidobacteriota</taxon>
        <taxon>Terriglobia</taxon>
        <taxon>Terriglobales</taxon>
        <taxon>Acidobacteriaceae</taxon>
        <taxon>Chloracidobacterium</taxon>
        <taxon>Chloracidobacterium aggregatum</taxon>
    </lineage>
</organism>
<dbReference type="Proteomes" id="UP000677668">
    <property type="component" value="Chromosome 2"/>
</dbReference>
<gene>
    <name evidence="2" type="ORF">J8C05_12380</name>
</gene>
<dbReference type="InterPro" id="IPR017802">
    <property type="entry name" value="VWFA-rel_acidobac-type"/>
</dbReference>
<feature type="compositionally biased region" description="Pro residues" evidence="1">
    <location>
        <begin position="30"/>
        <end position="42"/>
    </location>
</feature>
<dbReference type="Gene3D" id="3.40.50.410">
    <property type="entry name" value="von Willebrand factor, type A domain"/>
    <property type="match status" value="1"/>
</dbReference>
<dbReference type="InterPro" id="IPR036465">
    <property type="entry name" value="vWFA_dom_sf"/>
</dbReference>
<dbReference type="NCBIfam" id="TIGR03436">
    <property type="entry name" value="acidobact_VWFA"/>
    <property type="match status" value="1"/>
</dbReference>
<evidence type="ECO:0000313" key="2">
    <source>
        <dbReference type="EMBL" id="QUV95623.1"/>
    </source>
</evidence>
<dbReference type="EMBL" id="CP072643">
    <property type="protein sequence ID" value="QUV95623.1"/>
    <property type="molecule type" value="Genomic_DNA"/>
</dbReference>
<evidence type="ECO:0000256" key="1">
    <source>
        <dbReference type="SAM" id="MobiDB-lite"/>
    </source>
</evidence>
<accession>A0ABX8B3Q2</accession>
<protein>
    <submittedName>
        <fullName evidence="2">VWA domain-containing protein</fullName>
    </submittedName>
</protein>
<proteinExistence type="predicted"/>
<keyword evidence="3" id="KW-1185">Reference proteome</keyword>
<evidence type="ECO:0000313" key="3">
    <source>
        <dbReference type="Proteomes" id="UP000677668"/>
    </source>
</evidence>
<feature type="region of interest" description="Disordered" evidence="1">
    <location>
        <begin position="30"/>
        <end position="59"/>
    </location>
</feature>
<name>A0ABX8B3Q2_9BACT</name>
<reference evidence="2 3" key="1">
    <citation type="submission" date="2021-03" db="EMBL/GenBank/DDBJ databases">
        <title>Genomic and phenotypic characterization of Chloracidobacterium isolates provides evidence for multiple species.</title>
        <authorList>
            <person name="Saini M.K."/>
            <person name="Costas A.M.G."/>
            <person name="Tank M."/>
            <person name="Bryant D.A."/>
        </authorList>
    </citation>
    <scope>NUCLEOTIDE SEQUENCE [LARGE SCALE GENOMIC DNA]</scope>
    <source>
        <strain evidence="2 3">N</strain>
    </source>
</reference>
<sequence length="751" mass="81218">MLKASGLKSVLLTALITGWLPLAILAQKPPAPPAAPGTPPADAPKAAGQEPAPGQGEDEEDVITLGTELLQLYVSVTDKQGRPVNNLKREHFVLREDGKPQDIAFFSAVANGVLADDPEASTEPENRLRPPAVTPEGRYFALVVDDLHIAPGNFLPLRNALLNFVEKNIVEGDHLLVLSTSGTLGFLQQMTDDRRIMRLAIERLTPRNEAVDQGSFGFGFTMTDYEAFLVERNDRQTIDFLTQLYIRSSPGTPPNQAETIVRASARSIAQRTEYLTTSTLETIRAAALALGNYPGRKTLLLATDGFINDEFNRNGRFRIQRVLDAATRAGVTVYSIHSAGLEVAAGFDASQPGRFDPTGIGLSLASQAQQARQDAFRELAAATGGLTFVNTNDLSGAFSKAVADASTYYALAYYPDKKPDGRFHKIEVKLNLPGSFTIRTQQGFFSPSEKSIQKAAGKKKKQDAKLSPEALAAREVKAALGAPVPPRDIPLRLASTFVSNDLETSFSLAFPLKDIAFRDVKGRKSNTLTMGFVVFDLNGKALMAQEDTIALNILPERLALAQAGWGSQTKSLKLAPGMYNVRAAIYDPITEHRGAVNRWIEIPNVSKAGMMLSDIIFLQVAQPTATEPGDSQPVAGQALPPNLAPINQAVRRYPAGAQLVFVVTAHNVPKGKPTAGKSNLAFQTQIFRDKEAVYVSPLQRTQSPPNADGTLTYAGQVSLEGLAAGQYRLKLVAYEETTKKTAVQSQDFTIH</sequence>
<dbReference type="RefSeq" id="WP_211423839.1">
    <property type="nucleotide sequence ID" value="NZ_CP072643.1"/>
</dbReference>